<dbReference type="EMBL" id="JAKIJS010000002">
    <property type="protein sequence ID" value="MCF6139313.1"/>
    <property type="molecule type" value="Genomic_DNA"/>
</dbReference>
<name>A0ABS9H6A6_9BACL</name>
<dbReference type="RefSeq" id="WP_236338075.1">
    <property type="nucleotide sequence ID" value="NZ_JAKIJS010000002.1"/>
</dbReference>
<dbReference type="InterPro" id="IPR026952">
    <property type="entry name" value="WVELL"/>
</dbReference>
<reference evidence="1 2" key="1">
    <citation type="submission" date="2022-01" db="EMBL/GenBank/DDBJ databases">
        <title>Alkalihalobacillus sp. EGI L200015, a novel bacterium isolated from a salt lake sediment.</title>
        <authorList>
            <person name="Gao L."/>
            <person name="Fang B.-Z."/>
            <person name="Li W.-J."/>
        </authorList>
    </citation>
    <scope>NUCLEOTIDE SEQUENCE [LARGE SCALE GENOMIC DNA]</scope>
    <source>
        <strain evidence="1 2">KCTC 12718</strain>
    </source>
</reference>
<keyword evidence="2" id="KW-1185">Reference proteome</keyword>
<sequence>MEETFHELAVELQNKNSTLTYEEARTWVEALWEDFESTRARAGRSYKGQDVTERIVKEWINRFGDKLHEYFSSNPKFQHLLKKGPKH</sequence>
<accession>A0ABS9H6A6</accession>
<proteinExistence type="predicted"/>
<dbReference type="Proteomes" id="UP001649381">
    <property type="component" value="Unassembled WGS sequence"/>
</dbReference>
<protein>
    <submittedName>
        <fullName evidence="1">YfhJ family protein</fullName>
    </submittedName>
</protein>
<organism evidence="1 2">
    <name type="scientific">Pseudalkalibacillus berkeleyi</name>
    <dbReference type="NCBI Taxonomy" id="1069813"/>
    <lineage>
        <taxon>Bacteria</taxon>
        <taxon>Bacillati</taxon>
        <taxon>Bacillota</taxon>
        <taxon>Bacilli</taxon>
        <taxon>Bacillales</taxon>
        <taxon>Fictibacillaceae</taxon>
        <taxon>Pseudalkalibacillus</taxon>
    </lineage>
</organism>
<comment type="caution">
    <text evidence="1">The sequence shown here is derived from an EMBL/GenBank/DDBJ whole genome shotgun (WGS) entry which is preliminary data.</text>
</comment>
<evidence type="ECO:0000313" key="1">
    <source>
        <dbReference type="EMBL" id="MCF6139313.1"/>
    </source>
</evidence>
<dbReference type="Pfam" id="PF14043">
    <property type="entry name" value="WVELL"/>
    <property type="match status" value="1"/>
</dbReference>
<evidence type="ECO:0000313" key="2">
    <source>
        <dbReference type="Proteomes" id="UP001649381"/>
    </source>
</evidence>
<gene>
    <name evidence="1" type="ORF">L2716_16370</name>
</gene>